<dbReference type="PANTHER" id="PTHR38471">
    <property type="entry name" value="FOUR HELIX BUNDLE PROTEIN"/>
    <property type="match status" value="1"/>
</dbReference>
<protein>
    <submittedName>
        <fullName evidence="1">Four helix bundle protein</fullName>
    </submittedName>
</protein>
<evidence type="ECO:0000313" key="1">
    <source>
        <dbReference type="EMBL" id="MCH4293874.1"/>
    </source>
</evidence>
<organism evidence="1 2">
    <name type="scientific">Shewanella zhuhaiensis</name>
    <dbReference type="NCBI Taxonomy" id="2919576"/>
    <lineage>
        <taxon>Bacteria</taxon>
        <taxon>Pseudomonadati</taxon>
        <taxon>Pseudomonadota</taxon>
        <taxon>Gammaproteobacteria</taxon>
        <taxon>Alteromonadales</taxon>
        <taxon>Shewanellaceae</taxon>
        <taxon>Shewanella</taxon>
    </lineage>
</organism>
<dbReference type="NCBIfam" id="NF008912">
    <property type="entry name" value="PRK12275.1-6"/>
    <property type="match status" value="1"/>
</dbReference>
<dbReference type="SUPFAM" id="SSF158446">
    <property type="entry name" value="IVS-encoded protein-like"/>
    <property type="match status" value="1"/>
</dbReference>
<proteinExistence type="predicted"/>
<dbReference type="Proteomes" id="UP001297581">
    <property type="component" value="Unassembled WGS sequence"/>
</dbReference>
<dbReference type="Gene3D" id="1.20.1440.60">
    <property type="entry name" value="23S rRNA-intervening sequence"/>
    <property type="match status" value="1"/>
</dbReference>
<comment type="caution">
    <text evidence="1">The sequence shown here is derived from an EMBL/GenBank/DDBJ whole genome shotgun (WGS) entry which is preliminary data.</text>
</comment>
<dbReference type="EMBL" id="JAKUDL010000002">
    <property type="protein sequence ID" value="MCH4293874.1"/>
    <property type="molecule type" value="Genomic_DNA"/>
</dbReference>
<dbReference type="InterPro" id="IPR036583">
    <property type="entry name" value="23S_rRNA_IVS_sf"/>
</dbReference>
<dbReference type="InterPro" id="IPR012657">
    <property type="entry name" value="23S_rRNA-intervening_sequence"/>
</dbReference>
<dbReference type="CDD" id="cd16377">
    <property type="entry name" value="23S_rRNA_IVP_like"/>
    <property type="match status" value="1"/>
</dbReference>
<accession>A0AAJ1BFJ5</accession>
<dbReference type="AlphaFoldDB" id="A0AAJ1BFJ5"/>
<dbReference type="PANTHER" id="PTHR38471:SF2">
    <property type="entry name" value="FOUR HELIX BUNDLE PROTEIN"/>
    <property type="match status" value="1"/>
</dbReference>
<name>A0AAJ1BFJ5_9GAMM</name>
<dbReference type="RefSeq" id="WP_240590337.1">
    <property type="nucleotide sequence ID" value="NZ_JAKUDL010000002.1"/>
</dbReference>
<dbReference type="Pfam" id="PF05635">
    <property type="entry name" value="23S_rRNA_IVP"/>
    <property type="match status" value="1"/>
</dbReference>
<keyword evidence="2" id="KW-1185">Reference proteome</keyword>
<gene>
    <name evidence="1" type="ORF">MJ923_06095</name>
</gene>
<sequence>MKFENLDVWKRACRLSCFIYKALKDCRDFGLRDQMTRAAVSIASNIAEGEKRETQAESARFLYFAKGSTGELVTQLYIAIEIGVVEKESGLLLIKEAKEISAMIASLIKIRKGSVKEDAADYNFKPRT</sequence>
<reference evidence="1 2" key="1">
    <citation type="submission" date="2022-02" db="EMBL/GenBank/DDBJ databases">
        <title>The genome sequence of Shewanella sp. 3B26.</title>
        <authorList>
            <person name="Du J."/>
        </authorList>
    </citation>
    <scope>NUCLEOTIDE SEQUENCE [LARGE SCALE GENOMIC DNA]</scope>
    <source>
        <strain evidence="1 2">3B26</strain>
    </source>
</reference>
<evidence type="ECO:0000313" key="2">
    <source>
        <dbReference type="Proteomes" id="UP001297581"/>
    </source>
</evidence>
<dbReference type="NCBIfam" id="TIGR02436">
    <property type="entry name" value="four helix bundle protein"/>
    <property type="match status" value="1"/>
</dbReference>